<protein>
    <recommendedName>
        <fullName evidence="1">Methyltransferase type 11 domain-containing protein</fullName>
    </recommendedName>
</protein>
<dbReference type="SUPFAM" id="SSF53335">
    <property type="entry name" value="S-adenosyl-L-methionine-dependent methyltransferases"/>
    <property type="match status" value="1"/>
</dbReference>
<dbReference type="AlphaFoldDB" id="E1Z9E7"/>
<name>E1Z9E7_CHLVA</name>
<dbReference type="EMBL" id="GL433839">
    <property type="protein sequence ID" value="EFN57504.1"/>
    <property type="molecule type" value="Genomic_DNA"/>
</dbReference>
<evidence type="ECO:0000313" key="2">
    <source>
        <dbReference type="EMBL" id="EFN57504.1"/>
    </source>
</evidence>
<dbReference type="Gene3D" id="3.40.50.150">
    <property type="entry name" value="Vaccinia Virus protein VP39"/>
    <property type="match status" value="1"/>
</dbReference>
<organism evidence="3">
    <name type="scientific">Chlorella variabilis</name>
    <name type="common">Green alga</name>
    <dbReference type="NCBI Taxonomy" id="554065"/>
    <lineage>
        <taxon>Eukaryota</taxon>
        <taxon>Viridiplantae</taxon>
        <taxon>Chlorophyta</taxon>
        <taxon>core chlorophytes</taxon>
        <taxon>Trebouxiophyceae</taxon>
        <taxon>Chlorellales</taxon>
        <taxon>Chlorellaceae</taxon>
        <taxon>Chlorella clade</taxon>
        <taxon>Chlorella</taxon>
    </lineage>
</organism>
<gene>
    <name evidence="2" type="ORF">CHLNCDRAFT_21078</name>
</gene>
<dbReference type="eggNOG" id="KOG4300">
    <property type="taxonomic scope" value="Eukaryota"/>
</dbReference>
<evidence type="ECO:0000259" key="1">
    <source>
        <dbReference type="Pfam" id="PF08241"/>
    </source>
</evidence>
<dbReference type="OrthoDB" id="506320at2759"/>
<sequence length="145" mass="15019">CLDRNPAALGYAQQAAAATGLPPDRLQVVAGSAEALPLGDGSVDVVIAVHVLCCVGSPDRAVAEVRRVLRPGGRYLFIEHVAAQPGTRLASVQGWVAPVVRLVADGCNIDRDSLQTIRAAGFSAVQVRTARTCACLSPLTLHSIG</sequence>
<dbReference type="Proteomes" id="UP000008141">
    <property type="component" value="Unassembled WGS sequence"/>
</dbReference>
<dbReference type="RefSeq" id="XP_005849606.1">
    <property type="nucleotide sequence ID" value="XM_005849544.1"/>
</dbReference>
<dbReference type="GeneID" id="17357178"/>
<dbReference type="InterPro" id="IPR029063">
    <property type="entry name" value="SAM-dependent_MTases_sf"/>
</dbReference>
<dbReference type="GO" id="GO:0008757">
    <property type="term" value="F:S-adenosylmethionine-dependent methyltransferase activity"/>
    <property type="evidence" value="ECO:0007669"/>
    <property type="project" value="InterPro"/>
</dbReference>
<dbReference type="PANTHER" id="PTHR45036:SF1">
    <property type="entry name" value="METHYLTRANSFERASE LIKE 7A"/>
    <property type="match status" value="1"/>
</dbReference>
<dbReference type="KEGG" id="cvr:CHLNCDRAFT_21078"/>
<dbReference type="Pfam" id="PF08241">
    <property type="entry name" value="Methyltransf_11"/>
    <property type="match status" value="1"/>
</dbReference>
<accession>E1Z9E7</accession>
<evidence type="ECO:0000313" key="3">
    <source>
        <dbReference type="Proteomes" id="UP000008141"/>
    </source>
</evidence>
<keyword evidence="3" id="KW-1185">Reference proteome</keyword>
<feature type="non-terminal residue" evidence="2">
    <location>
        <position position="1"/>
    </location>
</feature>
<reference evidence="2 3" key="1">
    <citation type="journal article" date="2010" name="Plant Cell">
        <title>The Chlorella variabilis NC64A genome reveals adaptation to photosymbiosis, coevolution with viruses, and cryptic sex.</title>
        <authorList>
            <person name="Blanc G."/>
            <person name="Duncan G."/>
            <person name="Agarkova I."/>
            <person name="Borodovsky M."/>
            <person name="Gurnon J."/>
            <person name="Kuo A."/>
            <person name="Lindquist E."/>
            <person name="Lucas S."/>
            <person name="Pangilinan J."/>
            <person name="Polle J."/>
            <person name="Salamov A."/>
            <person name="Terry A."/>
            <person name="Yamada T."/>
            <person name="Dunigan D.D."/>
            <person name="Grigoriev I.V."/>
            <person name="Claverie J.M."/>
            <person name="Van Etten J.L."/>
        </authorList>
    </citation>
    <scope>NUCLEOTIDE SEQUENCE [LARGE SCALE GENOMIC DNA]</scope>
    <source>
        <strain evidence="2 3">NC64A</strain>
    </source>
</reference>
<dbReference type="InterPro" id="IPR013216">
    <property type="entry name" value="Methyltransf_11"/>
</dbReference>
<dbReference type="InParanoid" id="E1Z9E7"/>
<feature type="domain" description="Methyltransferase type 11" evidence="1">
    <location>
        <begin position="2"/>
        <end position="77"/>
    </location>
</feature>
<dbReference type="PANTHER" id="PTHR45036">
    <property type="entry name" value="METHYLTRANSFERASE LIKE 7B"/>
    <property type="match status" value="1"/>
</dbReference>
<dbReference type="InterPro" id="IPR052356">
    <property type="entry name" value="Thiol_S-MT"/>
</dbReference>
<proteinExistence type="predicted"/>
<dbReference type="CDD" id="cd02440">
    <property type="entry name" value="AdoMet_MTases"/>
    <property type="match status" value="1"/>
</dbReference>
<dbReference type="OMA" id="TCGCHLN"/>
<dbReference type="STRING" id="554065.E1Z9E7"/>